<evidence type="ECO:0000313" key="1">
    <source>
        <dbReference type="EMBL" id="CAC5383358.1"/>
    </source>
</evidence>
<accession>A0A6J8BHD7</accession>
<organism evidence="1 2">
    <name type="scientific">Mytilus coruscus</name>
    <name type="common">Sea mussel</name>
    <dbReference type="NCBI Taxonomy" id="42192"/>
    <lineage>
        <taxon>Eukaryota</taxon>
        <taxon>Metazoa</taxon>
        <taxon>Spiralia</taxon>
        <taxon>Lophotrochozoa</taxon>
        <taxon>Mollusca</taxon>
        <taxon>Bivalvia</taxon>
        <taxon>Autobranchia</taxon>
        <taxon>Pteriomorphia</taxon>
        <taxon>Mytilida</taxon>
        <taxon>Mytiloidea</taxon>
        <taxon>Mytilidae</taxon>
        <taxon>Mytilinae</taxon>
        <taxon>Mytilus</taxon>
    </lineage>
</organism>
<dbReference type="InterPro" id="IPR029058">
    <property type="entry name" value="AB_hydrolase_fold"/>
</dbReference>
<gene>
    <name evidence="1" type="ORF">MCOR_19115</name>
</gene>
<sequence length="314" mass="35791">MIGGNFVVDLPVSMPSSYFHEKPLFEVYPWFYSKAGHTSNFTIHSAEIGKERQISLYFPPSFNENTYKTYPNLLVFDLYPGDYSELLAPIVDKLLAETGTTKEFIIIGYGDYQPGHERFFLLTPVPGTFLTCANGTFYNLCDNCLPINYTVDEYQRLMIEKCGKRDNIEGFGDRLFNFFIDKVRPKTQELANDRILIDQPNTGVMGVKKSAILKLTQSTVEAAKIISKIPGFTMNRNVWVNIYPGTSHNFLEWFNRFWTVCQTLLPSGGAPQIPRSYTETRGCVANKASSYLKTNFALLIFGSLCARFLFYNIF</sequence>
<dbReference type="Proteomes" id="UP000507470">
    <property type="component" value="Unassembled WGS sequence"/>
</dbReference>
<evidence type="ECO:0000313" key="2">
    <source>
        <dbReference type="Proteomes" id="UP000507470"/>
    </source>
</evidence>
<dbReference type="OrthoDB" id="446683at2759"/>
<reference evidence="1 2" key="1">
    <citation type="submission" date="2020-06" db="EMBL/GenBank/DDBJ databases">
        <authorList>
            <person name="Li R."/>
            <person name="Bekaert M."/>
        </authorList>
    </citation>
    <scope>NUCLEOTIDE SEQUENCE [LARGE SCALE GENOMIC DNA]</scope>
    <source>
        <strain evidence="2">wild</strain>
    </source>
</reference>
<protein>
    <submittedName>
        <fullName evidence="1">Uncharacterized protein</fullName>
    </submittedName>
</protein>
<dbReference type="Gene3D" id="3.40.50.1820">
    <property type="entry name" value="alpha/beta hydrolase"/>
    <property type="match status" value="1"/>
</dbReference>
<name>A0A6J8BHD7_MYTCO</name>
<keyword evidence="2" id="KW-1185">Reference proteome</keyword>
<dbReference type="EMBL" id="CACVKT020003358">
    <property type="protein sequence ID" value="CAC5383358.1"/>
    <property type="molecule type" value="Genomic_DNA"/>
</dbReference>
<proteinExistence type="predicted"/>
<dbReference type="SUPFAM" id="SSF53474">
    <property type="entry name" value="alpha/beta-Hydrolases"/>
    <property type="match status" value="1"/>
</dbReference>
<dbReference type="AlphaFoldDB" id="A0A6J8BHD7"/>